<feature type="compositionally biased region" description="Basic residues" evidence="1">
    <location>
        <begin position="66"/>
        <end position="77"/>
    </location>
</feature>
<evidence type="ECO:0000313" key="3">
    <source>
        <dbReference type="Proteomes" id="UP000663791"/>
    </source>
</evidence>
<protein>
    <submittedName>
        <fullName evidence="2">Uncharacterized protein</fullName>
    </submittedName>
</protein>
<sequence>MSIFRRGGISQGVVSDLTNRHLIDPAQFALYALQLTYVSLAMNDSPDGGPLAGFRISSQDAGGFHRNNRRNRMRVQRRSMSEPR</sequence>
<organism evidence="2 3">
    <name type="scientific">Nocardioides faecalis</name>
    <dbReference type="NCBI Taxonomy" id="2803858"/>
    <lineage>
        <taxon>Bacteria</taxon>
        <taxon>Bacillati</taxon>
        <taxon>Actinomycetota</taxon>
        <taxon>Actinomycetes</taxon>
        <taxon>Propionibacteriales</taxon>
        <taxon>Nocardioidaceae</taxon>
        <taxon>Nocardioides</taxon>
    </lineage>
</organism>
<dbReference type="EMBL" id="JAERTX010000010">
    <property type="protein sequence ID" value="MBM9460757.1"/>
    <property type="molecule type" value="Genomic_DNA"/>
</dbReference>
<dbReference type="AlphaFoldDB" id="A0A938Y230"/>
<evidence type="ECO:0000256" key="1">
    <source>
        <dbReference type="SAM" id="MobiDB-lite"/>
    </source>
</evidence>
<accession>A0A938Y230</accession>
<evidence type="ECO:0000313" key="2">
    <source>
        <dbReference type="EMBL" id="MBM9460757.1"/>
    </source>
</evidence>
<gene>
    <name evidence="2" type="ORF">JK386_12655</name>
</gene>
<feature type="region of interest" description="Disordered" evidence="1">
    <location>
        <begin position="51"/>
        <end position="84"/>
    </location>
</feature>
<dbReference type="Proteomes" id="UP000663791">
    <property type="component" value="Unassembled WGS sequence"/>
</dbReference>
<dbReference type="RefSeq" id="WP_205292055.1">
    <property type="nucleotide sequence ID" value="NZ_CP074406.1"/>
</dbReference>
<reference evidence="2" key="1">
    <citation type="submission" date="2021-01" db="EMBL/GenBank/DDBJ databases">
        <title>Novel species in genus Nocardioides.</title>
        <authorList>
            <person name="Zhang G."/>
        </authorList>
    </citation>
    <scope>NUCLEOTIDE SEQUENCE</scope>
    <source>
        <strain evidence="2">Zg-536</strain>
    </source>
</reference>
<proteinExistence type="predicted"/>
<comment type="caution">
    <text evidence="2">The sequence shown here is derived from an EMBL/GenBank/DDBJ whole genome shotgun (WGS) entry which is preliminary data.</text>
</comment>
<keyword evidence="3" id="KW-1185">Reference proteome</keyword>
<name>A0A938Y230_9ACTN</name>